<gene>
    <name evidence="1" type="ORF">BATDEDRAFT_87901</name>
</gene>
<organism evidence="1 2">
    <name type="scientific">Batrachochytrium dendrobatidis (strain JAM81 / FGSC 10211)</name>
    <name type="common">Frog chytrid fungus</name>
    <dbReference type="NCBI Taxonomy" id="684364"/>
    <lineage>
        <taxon>Eukaryota</taxon>
        <taxon>Fungi</taxon>
        <taxon>Fungi incertae sedis</taxon>
        <taxon>Chytridiomycota</taxon>
        <taxon>Chytridiomycota incertae sedis</taxon>
        <taxon>Chytridiomycetes</taxon>
        <taxon>Rhizophydiales</taxon>
        <taxon>Rhizophydiales incertae sedis</taxon>
        <taxon>Batrachochytrium</taxon>
    </lineage>
</organism>
<dbReference type="AlphaFoldDB" id="F4P0N1"/>
<sequence length="293" mass="33027">MTAATLTVPVNGLTLSRLFSVTQLSPTLQPQSDVVLSITLSSLCYSVKNTCTNPDLVPSQWSVLGSIDQVTFIDIGHFLGEQNPSLIPAIQFNTASGVHLYLCSDAKQKSELSRYWDSLVLFQKISHGNTTAPLSDSMQRISSMSVTDALSRTSDLHGSQLTLNGVVEQLRNFSTMSDRFKSKIIAMEAVIQTKAAKIQSIARQFRNLELKNTELLCQLNESQQRNIEIMERHSRSEQMHLKSLEKLSQLQYRLDDRAAILSEKHDVLNELQRRLDTTKKKSRHGTFFIYFSM</sequence>
<keyword evidence="2" id="KW-1185">Reference proteome</keyword>
<dbReference type="GeneID" id="18242962"/>
<reference evidence="1 2" key="1">
    <citation type="submission" date="2009-12" db="EMBL/GenBank/DDBJ databases">
        <title>The draft genome of Batrachochytrium dendrobatidis.</title>
        <authorList>
            <consortium name="US DOE Joint Genome Institute (JGI-PGF)"/>
            <person name="Kuo A."/>
            <person name="Salamov A."/>
            <person name="Schmutz J."/>
            <person name="Lucas S."/>
            <person name="Pitluck S."/>
            <person name="Rosenblum E."/>
            <person name="Stajich J."/>
            <person name="Eisen M."/>
            <person name="Grigoriev I.V."/>
        </authorList>
    </citation>
    <scope>NUCLEOTIDE SEQUENCE [LARGE SCALE GENOMIC DNA]</scope>
    <source>
        <strain evidence="2">JAM81 / FGSC 10211</strain>
    </source>
</reference>
<dbReference type="Proteomes" id="UP000007241">
    <property type="component" value="Unassembled WGS sequence"/>
</dbReference>
<dbReference type="InParanoid" id="F4P0N1"/>
<protein>
    <submittedName>
        <fullName evidence="1">Uncharacterized protein</fullName>
    </submittedName>
</protein>
<accession>F4P0N1</accession>
<dbReference type="EMBL" id="GL882882">
    <property type="protein sequence ID" value="EGF81310.1"/>
    <property type="molecule type" value="Genomic_DNA"/>
</dbReference>
<evidence type="ECO:0000313" key="2">
    <source>
        <dbReference type="Proteomes" id="UP000007241"/>
    </source>
</evidence>
<name>F4P0N1_BATDJ</name>
<dbReference type="HOGENOM" id="CLU_949899_0_0_1"/>
<evidence type="ECO:0000313" key="1">
    <source>
        <dbReference type="EMBL" id="EGF81310.1"/>
    </source>
</evidence>
<dbReference type="OrthoDB" id="2151939at2759"/>
<dbReference type="RefSeq" id="XP_006678165.1">
    <property type="nucleotide sequence ID" value="XM_006678102.1"/>
</dbReference>
<proteinExistence type="predicted"/>